<evidence type="ECO:0000256" key="1">
    <source>
        <dbReference type="SAM" id="MobiDB-lite"/>
    </source>
</evidence>
<dbReference type="EMBL" id="CAJVCH010531911">
    <property type="protein sequence ID" value="CAG7824178.1"/>
    <property type="molecule type" value="Genomic_DNA"/>
</dbReference>
<organism evidence="2 3">
    <name type="scientific">Allacma fusca</name>
    <dbReference type="NCBI Taxonomy" id="39272"/>
    <lineage>
        <taxon>Eukaryota</taxon>
        <taxon>Metazoa</taxon>
        <taxon>Ecdysozoa</taxon>
        <taxon>Arthropoda</taxon>
        <taxon>Hexapoda</taxon>
        <taxon>Collembola</taxon>
        <taxon>Symphypleona</taxon>
        <taxon>Sminthuridae</taxon>
        <taxon>Allacma</taxon>
    </lineage>
</organism>
<comment type="caution">
    <text evidence="2">The sequence shown here is derived from an EMBL/GenBank/DDBJ whole genome shotgun (WGS) entry which is preliminary data.</text>
</comment>
<evidence type="ECO:0000313" key="2">
    <source>
        <dbReference type="EMBL" id="CAG7824178.1"/>
    </source>
</evidence>
<proteinExistence type="predicted"/>
<gene>
    <name evidence="2" type="ORF">AFUS01_LOCUS34349</name>
</gene>
<protein>
    <submittedName>
        <fullName evidence="2">Uncharacterized protein</fullName>
    </submittedName>
</protein>
<dbReference type="Proteomes" id="UP000708208">
    <property type="component" value="Unassembled WGS sequence"/>
</dbReference>
<feature type="compositionally biased region" description="Basic and acidic residues" evidence="1">
    <location>
        <begin position="14"/>
        <end position="32"/>
    </location>
</feature>
<feature type="compositionally biased region" description="Polar residues" evidence="1">
    <location>
        <begin position="109"/>
        <end position="120"/>
    </location>
</feature>
<reference evidence="2" key="1">
    <citation type="submission" date="2021-06" db="EMBL/GenBank/DDBJ databases">
        <authorList>
            <person name="Hodson N. C."/>
            <person name="Mongue J. A."/>
            <person name="Jaron S. K."/>
        </authorList>
    </citation>
    <scope>NUCLEOTIDE SEQUENCE</scope>
</reference>
<keyword evidence="3" id="KW-1185">Reference proteome</keyword>
<feature type="region of interest" description="Disordered" evidence="1">
    <location>
        <begin position="99"/>
        <end position="120"/>
    </location>
</feature>
<name>A0A8J2L2J7_9HEXA</name>
<evidence type="ECO:0000313" key="3">
    <source>
        <dbReference type="Proteomes" id="UP000708208"/>
    </source>
</evidence>
<dbReference type="AlphaFoldDB" id="A0A8J2L2J7"/>
<sequence>MDADDANGFVNSRIKAEDIHDEGSSSESSRSERLDRLFQTLVFTSKHQKIHKPSDMQDLSLDDMELDIDGSVDCESCLSSALETSPDSSFMNKAFKYGTSEDEGRSMRETNGQPSTDTEVSNNNSILNTALLTNSPRDEDTECSYLNSTFEVDTSMQGRSRLSIIFEEDSIDLLLYDNDEFNV</sequence>
<feature type="region of interest" description="Disordered" evidence="1">
    <location>
        <begin position="1"/>
        <end position="32"/>
    </location>
</feature>
<accession>A0A8J2L2J7</accession>